<dbReference type="InterPro" id="IPR018485">
    <property type="entry name" value="FGGY_C"/>
</dbReference>
<dbReference type="EMBL" id="QEKH01000017">
    <property type="protein sequence ID" value="PVY40345.1"/>
    <property type="molecule type" value="Genomic_DNA"/>
</dbReference>
<dbReference type="Pfam" id="PF00370">
    <property type="entry name" value="FGGY_N"/>
    <property type="match status" value="1"/>
</dbReference>
<feature type="domain" description="Carbohydrate kinase FGGY N-terminal" evidence="4">
    <location>
        <begin position="131"/>
        <end position="279"/>
    </location>
</feature>
<dbReference type="GO" id="GO:0005829">
    <property type="term" value="C:cytosol"/>
    <property type="evidence" value="ECO:0007669"/>
    <property type="project" value="TreeGrafter"/>
</dbReference>
<dbReference type="GeneID" id="78295699"/>
<evidence type="ECO:0000256" key="3">
    <source>
        <dbReference type="ARBA" id="ARBA00022777"/>
    </source>
</evidence>
<evidence type="ECO:0000259" key="5">
    <source>
        <dbReference type="Pfam" id="PF02782"/>
    </source>
</evidence>
<dbReference type="PANTHER" id="PTHR10196">
    <property type="entry name" value="SUGAR KINASE"/>
    <property type="match status" value="1"/>
</dbReference>
<dbReference type="PANTHER" id="PTHR10196:SF57">
    <property type="entry name" value="XYLULOSE KINASE"/>
    <property type="match status" value="1"/>
</dbReference>
<comment type="caution">
    <text evidence="6">The sequence shown here is derived from an EMBL/GenBank/DDBJ whole genome shotgun (WGS) entry which is preliminary data.</text>
</comment>
<dbReference type="AlphaFoldDB" id="A0A2U1AV82"/>
<evidence type="ECO:0000256" key="1">
    <source>
        <dbReference type="ARBA" id="ARBA00009156"/>
    </source>
</evidence>
<dbReference type="GO" id="GO:0005997">
    <property type="term" value="P:xylulose metabolic process"/>
    <property type="evidence" value="ECO:0007669"/>
    <property type="project" value="TreeGrafter"/>
</dbReference>
<reference evidence="6 7" key="1">
    <citation type="submission" date="2018-04" db="EMBL/GenBank/DDBJ databases">
        <title>Genomic Encyclopedia of Type Strains, Phase IV (KMG-IV): sequencing the most valuable type-strain genomes for metagenomic binning, comparative biology and taxonomic classification.</title>
        <authorList>
            <person name="Goeker M."/>
        </authorList>
    </citation>
    <scope>NUCLEOTIDE SEQUENCE [LARGE SCALE GENOMIC DNA]</scope>
    <source>
        <strain evidence="6 7">DSM 14823</strain>
    </source>
</reference>
<dbReference type="GO" id="GO:0042732">
    <property type="term" value="P:D-xylose metabolic process"/>
    <property type="evidence" value="ECO:0007669"/>
    <property type="project" value="InterPro"/>
</dbReference>
<evidence type="ECO:0000259" key="4">
    <source>
        <dbReference type="Pfam" id="PF00370"/>
    </source>
</evidence>
<dbReference type="CDD" id="cd07776">
    <property type="entry name" value="ASKHA_NBD_FGGY_SpXK-like"/>
    <property type="match status" value="1"/>
</dbReference>
<dbReference type="InterPro" id="IPR018484">
    <property type="entry name" value="FGGY_N"/>
</dbReference>
<dbReference type="OrthoDB" id="9805576at2"/>
<dbReference type="SUPFAM" id="SSF53067">
    <property type="entry name" value="Actin-like ATPase domain"/>
    <property type="match status" value="2"/>
</dbReference>
<dbReference type="Gene3D" id="3.30.420.40">
    <property type="match status" value="2"/>
</dbReference>
<gene>
    <name evidence="6" type="ORF">C8D82_11764</name>
</gene>
<dbReference type="GO" id="GO:0004856">
    <property type="term" value="F:D-xylulokinase activity"/>
    <property type="evidence" value="ECO:0007669"/>
    <property type="project" value="InterPro"/>
</dbReference>
<name>A0A2U1AV82_9BACT</name>
<sequence>MSLYLGIDAGTQSIKAELIDVESGRIVESCAVNFGAELPQYGAPNGFCPHPDPTVRQADPLMWLDALDRVLEKLRDAGAPLDRVAGISGSGQQHGSVCLNAEFPRLLAALDPARPLAGQLAPALSRPLAPIWMDRSTHAECEELDARFGERLRLDTGSPAIERFTGPQLRKFAKEQPAAYAATASVHLVSSFLASVLAGKPSPIDYGDGAGMNLLNLKSLQWDAEIAEFTAPGLTGKLPAAAPSDTVAGGLSPYFEKYGFRAGTPVAVFSGDNPNSLVGTGATEPGVAVISLGTSDTFFAAMADFKTDPAGCGHVFGNPAGGFMSLICFANGSLAREQVKEECGADWNFFDRTACETTLPGNHGKLMLPYFEPENTPLVLTPGVKYNFNPNDATPAERIRAVLESQALSMRLHSRWQQANFKRIRVTGGASKSPAFRQILADVFEAPIESIRVANSAALGAALRAANAVGGIPFPELYRKFCAATETVAPIPANARIYAGRLPVFRQFEAASRR</sequence>
<keyword evidence="7" id="KW-1185">Reference proteome</keyword>
<dbReference type="Pfam" id="PF02782">
    <property type="entry name" value="FGGY_C"/>
    <property type="match status" value="1"/>
</dbReference>
<proteinExistence type="inferred from homology"/>
<keyword evidence="2" id="KW-0808">Transferase</keyword>
<feature type="domain" description="Carbohydrate kinase FGGY C-terminal" evidence="5">
    <location>
        <begin position="288"/>
        <end position="468"/>
    </location>
</feature>
<dbReference type="Proteomes" id="UP000245959">
    <property type="component" value="Unassembled WGS sequence"/>
</dbReference>
<dbReference type="InterPro" id="IPR000577">
    <property type="entry name" value="Carb_kinase_FGGY"/>
</dbReference>
<comment type="similarity">
    <text evidence="1">Belongs to the FGGY kinase family.</text>
</comment>
<dbReference type="InterPro" id="IPR043129">
    <property type="entry name" value="ATPase_NBD"/>
</dbReference>
<keyword evidence="3 6" id="KW-0418">Kinase</keyword>
<evidence type="ECO:0000313" key="6">
    <source>
        <dbReference type="EMBL" id="PVY40345.1"/>
    </source>
</evidence>
<dbReference type="RefSeq" id="WP_116884396.1">
    <property type="nucleotide sequence ID" value="NZ_CABMMC010000036.1"/>
</dbReference>
<organism evidence="6 7">
    <name type="scientific">Victivallis vadensis</name>
    <dbReference type="NCBI Taxonomy" id="172901"/>
    <lineage>
        <taxon>Bacteria</taxon>
        <taxon>Pseudomonadati</taxon>
        <taxon>Lentisphaerota</taxon>
        <taxon>Lentisphaeria</taxon>
        <taxon>Victivallales</taxon>
        <taxon>Victivallaceae</taxon>
        <taxon>Victivallis</taxon>
    </lineage>
</organism>
<protein>
    <submittedName>
        <fullName evidence="6">Xylulokinase</fullName>
    </submittedName>
</protein>
<dbReference type="InterPro" id="IPR042024">
    <property type="entry name" value="D-XK_euk"/>
</dbReference>
<evidence type="ECO:0000256" key="2">
    <source>
        <dbReference type="ARBA" id="ARBA00022679"/>
    </source>
</evidence>
<evidence type="ECO:0000313" key="7">
    <source>
        <dbReference type="Proteomes" id="UP000245959"/>
    </source>
</evidence>
<dbReference type="PIRSF" id="PIRSF000538">
    <property type="entry name" value="GlpK"/>
    <property type="match status" value="1"/>
</dbReference>
<accession>A0A2U1AV82</accession>